<name>A0ABU1ZZU5_9CORY</name>
<proteinExistence type="predicted"/>
<keyword evidence="1" id="KW-0808">Transferase</keyword>
<accession>A0ABU1ZZU5</accession>
<dbReference type="SUPFAM" id="SSF53474">
    <property type="entry name" value="alpha/beta-Hydrolases"/>
    <property type="match status" value="1"/>
</dbReference>
<gene>
    <name evidence="1" type="ORF">J2S39_002132</name>
</gene>
<evidence type="ECO:0000313" key="2">
    <source>
        <dbReference type="Proteomes" id="UP001180840"/>
    </source>
</evidence>
<dbReference type="EC" id="2.3.1.20" evidence="1"/>
<dbReference type="RefSeq" id="WP_290196172.1">
    <property type="nucleotide sequence ID" value="NZ_CP047654.1"/>
</dbReference>
<dbReference type="GO" id="GO:0004144">
    <property type="term" value="F:diacylglycerol O-acyltransferase activity"/>
    <property type="evidence" value="ECO:0007669"/>
    <property type="project" value="UniProtKB-EC"/>
</dbReference>
<dbReference type="GO" id="GO:0050348">
    <property type="term" value="F:trehalose O-mycolyltransferase activity"/>
    <property type="evidence" value="ECO:0007669"/>
    <property type="project" value="UniProtKB-EC"/>
</dbReference>
<organism evidence="1 2">
    <name type="scientific">Corynebacterium guangdongense</name>
    <dbReference type="NCBI Taxonomy" id="1783348"/>
    <lineage>
        <taxon>Bacteria</taxon>
        <taxon>Bacillati</taxon>
        <taxon>Actinomycetota</taxon>
        <taxon>Actinomycetes</taxon>
        <taxon>Mycobacteriales</taxon>
        <taxon>Corynebacteriaceae</taxon>
        <taxon>Corynebacterium</taxon>
    </lineage>
</organism>
<protein>
    <submittedName>
        <fullName evidence="1">Diacylglycerol O-acyltransferase/trehalose O-mycolyltransferase</fullName>
        <ecNumber evidence="1">2.3.1.122</ecNumber>
        <ecNumber evidence="1">2.3.1.20</ecNumber>
    </submittedName>
</protein>
<dbReference type="PANTHER" id="PTHR48098">
    <property type="entry name" value="ENTEROCHELIN ESTERASE-RELATED"/>
    <property type="match status" value="1"/>
</dbReference>
<dbReference type="PANTHER" id="PTHR48098:SF1">
    <property type="entry name" value="DIACYLGLYCEROL ACYLTRANSFERASE_MYCOLYLTRANSFERASE AG85A"/>
    <property type="match status" value="1"/>
</dbReference>
<dbReference type="InterPro" id="IPR029058">
    <property type="entry name" value="AB_hydrolase_fold"/>
</dbReference>
<dbReference type="InterPro" id="IPR050583">
    <property type="entry name" value="Mycobacterial_A85_antigen"/>
</dbReference>
<dbReference type="EMBL" id="JAVDXZ010000001">
    <property type="protein sequence ID" value="MDR7330456.1"/>
    <property type="molecule type" value="Genomic_DNA"/>
</dbReference>
<keyword evidence="2" id="KW-1185">Reference proteome</keyword>
<dbReference type="InterPro" id="IPR000801">
    <property type="entry name" value="Esterase-like"/>
</dbReference>
<reference evidence="1" key="1">
    <citation type="submission" date="2023-07" db="EMBL/GenBank/DDBJ databases">
        <title>Sequencing the genomes of 1000 actinobacteria strains.</title>
        <authorList>
            <person name="Klenk H.-P."/>
        </authorList>
    </citation>
    <scope>NUCLEOTIDE SEQUENCE</scope>
    <source>
        <strain evidence="1">DSM 107476</strain>
    </source>
</reference>
<evidence type="ECO:0000313" key="1">
    <source>
        <dbReference type="EMBL" id="MDR7330456.1"/>
    </source>
</evidence>
<dbReference type="Pfam" id="PF00756">
    <property type="entry name" value="Esterase"/>
    <property type="match status" value="1"/>
</dbReference>
<keyword evidence="1" id="KW-0012">Acyltransferase</keyword>
<sequence>MSATAGLRRIHTTILALIVAVATAVGLMVAGPGAVTADAEPRGWLRPDATGACEWDAHGWWVQRCDVWSPSMGRNIAVQIQPAARGGNAGYYLLDGLRATNHTNAWINDVNAAATFNNSNITLVMPIGGAGSFYADWNGPATYDLDNPVNYQWESFLTNELPAYLQQHFGVAWNNNAIAGLSMGGTAALNLAARYPDQFRQALSFSGYLTTTAPGAQTLLRMALWDAGGFNLNAMYGSMVSPRRFENDPFYNMDGLRGADNVYVSAGSGIPAREDAGILPQHVASAMFLEAVANLSTKAWSAKAVASGINVQQDYPSTGIHNWNQFGWQLNKTRPLVLDTMNAW</sequence>
<dbReference type="Gene3D" id="3.40.50.1820">
    <property type="entry name" value="alpha/beta hydrolase"/>
    <property type="match status" value="1"/>
</dbReference>
<comment type="caution">
    <text evidence="1">The sequence shown here is derived from an EMBL/GenBank/DDBJ whole genome shotgun (WGS) entry which is preliminary data.</text>
</comment>
<dbReference type="Proteomes" id="UP001180840">
    <property type="component" value="Unassembled WGS sequence"/>
</dbReference>
<dbReference type="EC" id="2.3.1.122" evidence="1"/>